<dbReference type="EMBL" id="VSSQ01098979">
    <property type="protein sequence ID" value="MPN41733.1"/>
    <property type="molecule type" value="Genomic_DNA"/>
</dbReference>
<name>A0A645I2L0_9ZZZZ</name>
<proteinExistence type="predicted"/>
<sequence>MRNHACATRHGFHNNLKNLFAFFQAEKKGFCRTSTDIETVYPFFKVVFHKIRKDLLVNTVILGKRRKQCGEYSF</sequence>
<protein>
    <submittedName>
        <fullName evidence="1">Uncharacterized protein</fullName>
    </submittedName>
</protein>
<organism evidence="1">
    <name type="scientific">bioreactor metagenome</name>
    <dbReference type="NCBI Taxonomy" id="1076179"/>
    <lineage>
        <taxon>unclassified sequences</taxon>
        <taxon>metagenomes</taxon>
        <taxon>ecological metagenomes</taxon>
    </lineage>
</organism>
<dbReference type="AlphaFoldDB" id="A0A645I2L0"/>
<comment type="caution">
    <text evidence="1">The sequence shown here is derived from an EMBL/GenBank/DDBJ whole genome shotgun (WGS) entry which is preliminary data.</text>
</comment>
<reference evidence="1" key="1">
    <citation type="submission" date="2019-08" db="EMBL/GenBank/DDBJ databases">
        <authorList>
            <person name="Kucharzyk K."/>
            <person name="Murdoch R.W."/>
            <person name="Higgins S."/>
            <person name="Loffler F."/>
        </authorList>
    </citation>
    <scope>NUCLEOTIDE SEQUENCE</scope>
</reference>
<evidence type="ECO:0000313" key="1">
    <source>
        <dbReference type="EMBL" id="MPN41733.1"/>
    </source>
</evidence>
<accession>A0A645I2L0</accession>
<gene>
    <name evidence="1" type="ORF">SDC9_189288</name>
</gene>